<evidence type="ECO:0008006" key="3">
    <source>
        <dbReference type="Google" id="ProtNLM"/>
    </source>
</evidence>
<organism evidence="1 2">
    <name type="scientific">Kutzneria buriramensis</name>
    <dbReference type="NCBI Taxonomy" id="1045776"/>
    <lineage>
        <taxon>Bacteria</taxon>
        <taxon>Bacillati</taxon>
        <taxon>Actinomycetota</taxon>
        <taxon>Actinomycetes</taxon>
        <taxon>Pseudonocardiales</taxon>
        <taxon>Pseudonocardiaceae</taxon>
        <taxon>Kutzneria</taxon>
    </lineage>
</organism>
<keyword evidence="2" id="KW-1185">Reference proteome</keyword>
<name>A0A3E0H054_9PSEU</name>
<accession>A0A3E0H054</accession>
<dbReference type="EMBL" id="QUNO01000019">
    <property type="protein sequence ID" value="REH34810.1"/>
    <property type="molecule type" value="Genomic_DNA"/>
</dbReference>
<dbReference type="InterPro" id="IPR038416">
    <property type="entry name" value="Ribosom_S30AE_C_sf"/>
</dbReference>
<dbReference type="InterPro" id="IPR036567">
    <property type="entry name" value="RHF-like"/>
</dbReference>
<evidence type="ECO:0000313" key="2">
    <source>
        <dbReference type="Proteomes" id="UP000256269"/>
    </source>
</evidence>
<evidence type="ECO:0000313" key="1">
    <source>
        <dbReference type="EMBL" id="REH34810.1"/>
    </source>
</evidence>
<dbReference type="RefSeq" id="WP_147328851.1">
    <property type="nucleotide sequence ID" value="NZ_CP144375.1"/>
</dbReference>
<gene>
    <name evidence="1" type="ORF">BCF44_11986</name>
</gene>
<dbReference type="Proteomes" id="UP000256269">
    <property type="component" value="Unassembled WGS sequence"/>
</dbReference>
<dbReference type="SUPFAM" id="SSF69754">
    <property type="entry name" value="Ribosome binding protein Y (YfiA homologue)"/>
    <property type="match status" value="1"/>
</dbReference>
<dbReference type="OrthoDB" id="3685242at2"/>
<comment type="caution">
    <text evidence="1">The sequence shown here is derived from an EMBL/GenBank/DDBJ whole genome shotgun (WGS) entry which is preliminary data.</text>
</comment>
<dbReference type="AlphaFoldDB" id="A0A3E0H054"/>
<dbReference type="Gene3D" id="3.30.160.100">
    <property type="entry name" value="Ribosome hibernation promotion factor-like"/>
    <property type="match status" value="1"/>
</dbReference>
<proteinExistence type="predicted"/>
<dbReference type="Gene3D" id="3.30.505.50">
    <property type="entry name" value="Sigma 54 modulation/S30EA ribosomal protein, C-terminal domain"/>
    <property type="match status" value="1"/>
</dbReference>
<reference evidence="1 2" key="1">
    <citation type="submission" date="2018-08" db="EMBL/GenBank/DDBJ databases">
        <title>Genomic Encyclopedia of Archaeal and Bacterial Type Strains, Phase II (KMG-II): from individual species to whole genera.</title>
        <authorList>
            <person name="Goeker M."/>
        </authorList>
    </citation>
    <scope>NUCLEOTIDE SEQUENCE [LARGE SCALE GENOMIC DNA]</scope>
    <source>
        <strain evidence="1 2">DSM 45791</strain>
    </source>
</reference>
<protein>
    <recommendedName>
        <fullName evidence="3">Sigma 54 modulation/S30EA-like ribosomal protein</fullName>
    </recommendedName>
</protein>
<sequence length="222" mass="24161">MRVESPAQSPTVDVELGGVAAADSADRVRTRIQSLARYAPRPIIAATVRFSSPSGRRHTLVAHATLALPGVRLDAFGTGPTVGEATDQVRTRLRRQLLDLAHGRRKHAASPSASDDEQAVARHVTRMPACASPEQAVLALEQLGLEFGLFLDTAAGRETVVWRGPDGRHEFAAAQPIALTEAEAIERLMLTGEPWLFYTDRRTGRGRIAHRRGDHRYGLIVP</sequence>